<name>A0A1B6MJ49_9HEMI</name>
<feature type="region of interest" description="Disordered" evidence="1">
    <location>
        <begin position="84"/>
        <end position="104"/>
    </location>
</feature>
<organism evidence="3">
    <name type="scientific">Graphocephala atropunctata</name>
    <dbReference type="NCBI Taxonomy" id="36148"/>
    <lineage>
        <taxon>Eukaryota</taxon>
        <taxon>Metazoa</taxon>
        <taxon>Ecdysozoa</taxon>
        <taxon>Arthropoda</taxon>
        <taxon>Hexapoda</taxon>
        <taxon>Insecta</taxon>
        <taxon>Pterygota</taxon>
        <taxon>Neoptera</taxon>
        <taxon>Paraneoptera</taxon>
        <taxon>Hemiptera</taxon>
        <taxon>Auchenorrhyncha</taxon>
        <taxon>Membracoidea</taxon>
        <taxon>Cicadellidae</taxon>
        <taxon>Cicadellinae</taxon>
        <taxon>Cicadellini</taxon>
        <taxon>Graphocephala</taxon>
    </lineage>
</organism>
<proteinExistence type="predicted"/>
<protein>
    <submittedName>
        <fullName evidence="3">Uncharacterized protein</fullName>
    </submittedName>
</protein>
<dbReference type="AlphaFoldDB" id="A0A1B6MJ49"/>
<dbReference type="EMBL" id="GEBQ01003987">
    <property type="protein sequence ID" value="JAT35990.1"/>
    <property type="molecule type" value="Transcribed_RNA"/>
</dbReference>
<evidence type="ECO:0000313" key="3">
    <source>
        <dbReference type="EMBL" id="JAT35990.1"/>
    </source>
</evidence>
<feature type="non-terminal residue" evidence="3">
    <location>
        <position position="1"/>
    </location>
</feature>
<evidence type="ECO:0000256" key="2">
    <source>
        <dbReference type="SAM" id="Phobius"/>
    </source>
</evidence>
<accession>A0A1B6MJ49</accession>
<feature type="non-terminal residue" evidence="3">
    <location>
        <position position="104"/>
    </location>
</feature>
<reference evidence="3" key="1">
    <citation type="submission" date="2015-11" db="EMBL/GenBank/DDBJ databases">
        <title>De novo transcriptome assembly of four potential Pierce s Disease insect vectors from Arizona vineyards.</title>
        <authorList>
            <person name="Tassone E.E."/>
        </authorList>
    </citation>
    <scope>NUCLEOTIDE SEQUENCE</scope>
</reference>
<keyword evidence="2" id="KW-1133">Transmembrane helix</keyword>
<evidence type="ECO:0000256" key="1">
    <source>
        <dbReference type="SAM" id="MobiDB-lite"/>
    </source>
</evidence>
<gene>
    <name evidence="3" type="ORF">g.55184</name>
</gene>
<keyword evidence="2" id="KW-0812">Transmembrane</keyword>
<sequence length="104" mass="10851">GERAGGSSVGGVTVYTTGGSIVLILTLGGGQLATPLILISVYINRLFGCLFNTDSAKNKLLISPLSMKNVAILGFFNVGLHRNSQAQTQTQHNSQHNTTQPGPA</sequence>
<feature type="transmembrane region" description="Helical" evidence="2">
    <location>
        <begin position="20"/>
        <end position="43"/>
    </location>
</feature>
<keyword evidence="2" id="KW-0472">Membrane</keyword>